<dbReference type="PROSITE" id="PS51169">
    <property type="entry name" value="CHORISMATE_MUT_3"/>
    <property type="match status" value="1"/>
</dbReference>
<dbReference type="InterPro" id="IPR037039">
    <property type="entry name" value="CM_AroQ_sf_eucaryotic"/>
</dbReference>
<dbReference type="Gene3D" id="1.10.590.10">
    <property type="entry name" value="Chorismate mutase, AroQ class superfamily, eukaryotic"/>
    <property type="match status" value="1"/>
</dbReference>
<organism evidence="11 12">
    <name type="scientific">Vanilla planifolia</name>
    <name type="common">Vanilla</name>
    <dbReference type="NCBI Taxonomy" id="51239"/>
    <lineage>
        <taxon>Eukaryota</taxon>
        <taxon>Viridiplantae</taxon>
        <taxon>Streptophyta</taxon>
        <taxon>Embryophyta</taxon>
        <taxon>Tracheophyta</taxon>
        <taxon>Spermatophyta</taxon>
        <taxon>Magnoliopsida</taxon>
        <taxon>Liliopsida</taxon>
        <taxon>Asparagales</taxon>
        <taxon>Orchidaceae</taxon>
        <taxon>Vanilloideae</taxon>
        <taxon>Vanilleae</taxon>
        <taxon>Vanilla</taxon>
    </lineage>
</organism>
<dbReference type="PANTHER" id="PTHR21145:SF12">
    <property type="entry name" value="CHORISMATE MUTASE"/>
    <property type="match status" value="1"/>
</dbReference>
<comment type="catalytic activity">
    <reaction evidence="1">
        <text>chorismate = prephenate</text>
        <dbReference type="Rhea" id="RHEA:13897"/>
        <dbReference type="ChEBI" id="CHEBI:29748"/>
        <dbReference type="ChEBI" id="CHEBI:29934"/>
        <dbReference type="EC" id="5.4.99.5"/>
    </reaction>
</comment>
<dbReference type="GO" id="GO:0009073">
    <property type="term" value="P:aromatic amino acid family biosynthetic process"/>
    <property type="evidence" value="ECO:0007669"/>
    <property type="project" value="UniProtKB-KW"/>
</dbReference>
<evidence type="ECO:0000256" key="4">
    <source>
        <dbReference type="ARBA" id="ARBA00012404"/>
    </source>
</evidence>
<dbReference type="Proteomes" id="UP000639772">
    <property type="component" value="Unassembled WGS sequence"/>
</dbReference>
<dbReference type="SUPFAM" id="SSF48600">
    <property type="entry name" value="Chorismate mutase II"/>
    <property type="match status" value="1"/>
</dbReference>
<evidence type="ECO:0000256" key="9">
    <source>
        <dbReference type="SAM" id="SignalP"/>
    </source>
</evidence>
<sequence>MASSFGAYPPPSLLLCTVFYLSFTLICDCTSISEASDNITLDSLRASLEKQEDFIVFSLIERARYPLDSCLWPFLMSGPEELFLAELFVRTTEAIEAKFGRYQNPEEVPFFSNYLPSSPPGLIPSFKFPQVLYPKAASVNVSRTIWEVYFNDLLPQFTTKGDDGNYQQAVASDLICLQALSKRIHLGRFVAEVKYRSSPQDYNPSIRSKDLKTLTELVTSEQVEAMVVKRVKKKAEIRRAFFNQITVLMINESPFKLLFLFCSTGFV</sequence>
<comment type="subcellular location">
    <subcellularLocation>
        <location evidence="2">Cytoplasm</location>
    </subcellularLocation>
</comment>
<evidence type="ECO:0000256" key="3">
    <source>
        <dbReference type="ARBA" id="ARBA00004817"/>
    </source>
</evidence>
<dbReference type="NCBIfam" id="TIGR01802">
    <property type="entry name" value="CM_pl-yst"/>
    <property type="match status" value="1"/>
</dbReference>
<dbReference type="GO" id="GO:0008652">
    <property type="term" value="P:amino acid biosynthetic process"/>
    <property type="evidence" value="ECO:0007669"/>
    <property type="project" value="UniProtKB-KW"/>
</dbReference>
<protein>
    <recommendedName>
        <fullName evidence="4">chorismate mutase</fullName>
        <ecNumber evidence="4">5.4.99.5</ecNumber>
    </recommendedName>
</protein>
<dbReference type="Pfam" id="PF01817">
    <property type="entry name" value="CM_2"/>
    <property type="match status" value="1"/>
</dbReference>
<evidence type="ECO:0000256" key="6">
    <source>
        <dbReference type="ARBA" id="ARBA00022605"/>
    </source>
</evidence>
<dbReference type="UniPathway" id="UPA00120">
    <property type="reaction ID" value="UER00203"/>
</dbReference>
<dbReference type="GO" id="GO:0005737">
    <property type="term" value="C:cytoplasm"/>
    <property type="evidence" value="ECO:0007669"/>
    <property type="project" value="UniProtKB-SubCell"/>
</dbReference>
<feature type="domain" description="Chorismate mutase" evidence="10">
    <location>
        <begin position="167"/>
        <end position="236"/>
    </location>
</feature>
<proteinExistence type="predicted"/>
<evidence type="ECO:0000313" key="12">
    <source>
        <dbReference type="Proteomes" id="UP000639772"/>
    </source>
</evidence>
<comment type="caution">
    <text evidence="11">The sequence shown here is derived from an EMBL/GenBank/DDBJ whole genome shotgun (WGS) entry which is preliminary data.</text>
</comment>
<dbReference type="EC" id="5.4.99.5" evidence="4"/>
<dbReference type="InterPro" id="IPR036263">
    <property type="entry name" value="Chorismate_II_sf"/>
</dbReference>
<dbReference type="EMBL" id="JADCNM010000008">
    <property type="protein sequence ID" value="KAG0472037.1"/>
    <property type="molecule type" value="Genomic_DNA"/>
</dbReference>
<accession>A0A835QNG0</accession>
<keyword evidence="5" id="KW-0963">Cytoplasm</keyword>
<evidence type="ECO:0000256" key="7">
    <source>
        <dbReference type="ARBA" id="ARBA00023141"/>
    </source>
</evidence>
<evidence type="ECO:0000256" key="5">
    <source>
        <dbReference type="ARBA" id="ARBA00022490"/>
    </source>
</evidence>
<keyword evidence="7" id="KW-0057">Aromatic amino acid biosynthesis</keyword>
<evidence type="ECO:0000259" key="10">
    <source>
        <dbReference type="Pfam" id="PF01817"/>
    </source>
</evidence>
<comment type="pathway">
    <text evidence="3">Metabolic intermediate biosynthesis; prephenate biosynthesis; prephenate from chorismate: step 1/1.</text>
</comment>
<dbReference type="OrthoDB" id="191918at2759"/>
<dbReference type="InterPro" id="IPR002701">
    <property type="entry name" value="CM_II_prokaryot"/>
</dbReference>
<dbReference type="InterPro" id="IPR008238">
    <property type="entry name" value="Chorismate_mutase_AroQ_euk"/>
</dbReference>
<evidence type="ECO:0000256" key="1">
    <source>
        <dbReference type="ARBA" id="ARBA00000824"/>
    </source>
</evidence>
<keyword evidence="8" id="KW-0413">Isomerase</keyword>
<dbReference type="GO" id="GO:0004106">
    <property type="term" value="F:chorismate mutase activity"/>
    <property type="evidence" value="ECO:0007669"/>
    <property type="project" value="UniProtKB-EC"/>
</dbReference>
<evidence type="ECO:0000256" key="8">
    <source>
        <dbReference type="ARBA" id="ARBA00023235"/>
    </source>
</evidence>
<dbReference type="GO" id="GO:0046417">
    <property type="term" value="P:chorismate metabolic process"/>
    <property type="evidence" value="ECO:0007669"/>
    <property type="project" value="InterPro"/>
</dbReference>
<dbReference type="AlphaFoldDB" id="A0A835QNG0"/>
<evidence type="ECO:0000313" key="11">
    <source>
        <dbReference type="EMBL" id="KAG0472037.1"/>
    </source>
</evidence>
<dbReference type="PANTHER" id="PTHR21145">
    <property type="entry name" value="CHORISMATE MUTASE"/>
    <property type="match status" value="1"/>
</dbReference>
<gene>
    <name evidence="11" type="ORF">HPP92_016583</name>
</gene>
<keyword evidence="6" id="KW-0028">Amino-acid biosynthesis</keyword>
<evidence type="ECO:0000256" key="2">
    <source>
        <dbReference type="ARBA" id="ARBA00004496"/>
    </source>
</evidence>
<feature type="chain" id="PRO_5032983647" description="chorismate mutase" evidence="9">
    <location>
        <begin position="30"/>
        <end position="267"/>
    </location>
</feature>
<feature type="signal peptide" evidence="9">
    <location>
        <begin position="1"/>
        <end position="29"/>
    </location>
</feature>
<keyword evidence="9" id="KW-0732">Signal</keyword>
<name>A0A835QNG0_VANPL</name>
<reference evidence="11 12" key="1">
    <citation type="journal article" date="2020" name="Nat. Food">
        <title>A phased Vanilla planifolia genome enables genetic improvement of flavour and production.</title>
        <authorList>
            <person name="Hasing T."/>
            <person name="Tang H."/>
            <person name="Brym M."/>
            <person name="Khazi F."/>
            <person name="Huang T."/>
            <person name="Chambers A.H."/>
        </authorList>
    </citation>
    <scope>NUCLEOTIDE SEQUENCE [LARGE SCALE GENOMIC DNA]</scope>
    <source>
        <tissue evidence="11">Leaf</tissue>
    </source>
</reference>